<comment type="caution">
    <text evidence="4">The sequence shown here is derived from an EMBL/GenBank/DDBJ whole genome shotgun (WGS) entry which is preliminary data.</text>
</comment>
<evidence type="ECO:0000256" key="1">
    <source>
        <dbReference type="ARBA" id="ARBA00005261"/>
    </source>
</evidence>
<evidence type="ECO:0000313" key="4">
    <source>
        <dbReference type="EMBL" id="KAG6461933.1"/>
    </source>
</evidence>
<dbReference type="GO" id="GO:0070628">
    <property type="term" value="F:proteasome binding"/>
    <property type="evidence" value="ECO:0007669"/>
    <property type="project" value="TreeGrafter"/>
</dbReference>
<dbReference type="AlphaFoldDB" id="A0A921ZR91"/>
<accession>A0A921ZR91</accession>
<keyword evidence="5" id="KW-1185">Reference proteome</keyword>
<comment type="similarity">
    <text evidence="1">Belongs to the PSMG1 family.</text>
</comment>
<dbReference type="EMBL" id="JH668791">
    <property type="protein sequence ID" value="KAG6461933.1"/>
    <property type="molecule type" value="Genomic_DNA"/>
</dbReference>
<dbReference type="GO" id="GO:0005783">
    <property type="term" value="C:endoplasmic reticulum"/>
    <property type="evidence" value="ECO:0007669"/>
    <property type="project" value="InterPro"/>
</dbReference>
<dbReference type="Proteomes" id="UP000791440">
    <property type="component" value="Unassembled WGS sequence"/>
</dbReference>
<evidence type="ECO:0000313" key="5">
    <source>
        <dbReference type="Proteomes" id="UP000791440"/>
    </source>
</evidence>
<keyword evidence="3" id="KW-0143">Chaperone</keyword>
<organism evidence="4 5">
    <name type="scientific">Manduca sexta</name>
    <name type="common">Tobacco hawkmoth</name>
    <name type="synonym">Tobacco hornworm</name>
    <dbReference type="NCBI Taxonomy" id="7130"/>
    <lineage>
        <taxon>Eukaryota</taxon>
        <taxon>Metazoa</taxon>
        <taxon>Ecdysozoa</taxon>
        <taxon>Arthropoda</taxon>
        <taxon>Hexapoda</taxon>
        <taxon>Insecta</taxon>
        <taxon>Pterygota</taxon>
        <taxon>Neoptera</taxon>
        <taxon>Endopterygota</taxon>
        <taxon>Lepidoptera</taxon>
        <taxon>Glossata</taxon>
        <taxon>Ditrysia</taxon>
        <taxon>Bombycoidea</taxon>
        <taxon>Sphingidae</taxon>
        <taxon>Sphinginae</taxon>
        <taxon>Sphingini</taxon>
        <taxon>Manduca</taxon>
    </lineage>
</organism>
<gene>
    <name evidence="4" type="ORF">O3G_MSEX012952</name>
</gene>
<reference evidence="4" key="2">
    <citation type="submission" date="2020-12" db="EMBL/GenBank/DDBJ databases">
        <authorList>
            <person name="Kanost M."/>
        </authorList>
    </citation>
    <scope>NUCLEOTIDE SEQUENCE</scope>
</reference>
<sequence length="225" mass="25626">MSTFGEIVEPSSRNVWEDWDETNEDINIVQLHWKRENDEPNHIGTLIILESKYLFDSLKQSENMDVVNSVTGIHMDLYRIKASNDYVCVLKDYDLVLSSQIVDLMKTYITVSDEVIAILIKPLATYHSSGDQLQDCIIRRLSTKADSTSMLMNYLKLEQPNIISGVSAGAICLREVLNLPGSAVLFYMEQLENNEVNELYKLLRNLNILVGKQKCNSILSSNLYV</sequence>
<evidence type="ECO:0000256" key="2">
    <source>
        <dbReference type="ARBA" id="ARBA00019180"/>
    </source>
</evidence>
<dbReference type="GO" id="GO:0080129">
    <property type="term" value="P:proteasome core complex assembly"/>
    <property type="evidence" value="ECO:0007669"/>
    <property type="project" value="TreeGrafter"/>
</dbReference>
<dbReference type="PANTHER" id="PTHR15069:SF1">
    <property type="entry name" value="PROTEASOME ASSEMBLY CHAPERONE 1"/>
    <property type="match status" value="1"/>
</dbReference>
<evidence type="ECO:0000256" key="3">
    <source>
        <dbReference type="ARBA" id="ARBA00023186"/>
    </source>
</evidence>
<dbReference type="InterPro" id="IPR016565">
    <property type="entry name" value="Proteasome_assmbl_chp_1"/>
</dbReference>
<name>A0A921ZR91_MANSE</name>
<dbReference type="PANTHER" id="PTHR15069">
    <property type="entry name" value="PROTEASOME ASSEMBLY CHAPERONE 1"/>
    <property type="match status" value="1"/>
</dbReference>
<proteinExistence type="inferred from homology"/>
<protein>
    <recommendedName>
        <fullName evidence="2">Proteasome assembly chaperone 1</fullName>
    </recommendedName>
</protein>
<reference evidence="4" key="1">
    <citation type="journal article" date="2016" name="Insect Biochem. Mol. Biol.">
        <title>Multifaceted biological insights from a draft genome sequence of the tobacco hornworm moth, Manduca sexta.</title>
        <authorList>
            <person name="Kanost M.R."/>
            <person name="Arrese E.L."/>
            <person name="Cao X."/>
            <person name="Chen Y.R."/>
            <person name="Chellapilla S."/>
            <person name="Goldsmith M.R."/>
            <person name="Grosse-Wilde E."/>
            <person name="Heckel D.G."/>
            <person name="Herndon N."/>
            <person name="Jiang H."/>
            <person name="Papanicolaou A."/>
            <person name="Qu J."/>
            <person name="Soulages J.L."/>
            <person name="Vogel H."/>
            <person name="Walters J."/>
            <person name="Waterhouse R.M."/>
            <person name="Ahn S.J."/>
            <person name="Almeida F.C."/>
            <person name="An C."/>
            <person name="Aqrawi P."/>
            <person name="Bretschneider A."/>
            <person name="Bryant W.B."/>
            <person name="Bucks S."/>
            <person name="Chao H."/>
            <person name="Chevignon G."/>
            <person name="Christen J.M."/>
            <person name="Clarke D.F."/>
            <person name="Dittmer N.T."/>
            <person name="Ferguson L.C.F."/>
            <person name="Garavelou S."/>
            <person name="Gordon K.H.J."/>
            <person name="Gunaratna R.T."/>
            <person name="Han Y."/>
            <person name="Hauser F."/>
            <person name="He Y."/>
            <person name="Heidel-Fischer H."/>
            <person name="Hirsh A."/>
            <person name="Hu Y."/>
            <person name="Jiang H."/>
            <person name="Kalra D."/>
            <person name="Klinner C."/>
            <person name="Konig C."/>
            <person name="Kovar C."/>
            <person name="Kroll A.R."/>
            <person name="Kuwar S.S."/>
            <person name="Lee S.L."/>
            <person name="Lehman R."/>
            <person name="Li K."/>
            <person name="Li Z."/>
            <person name="Liang H."/>
            <person name="Lovelace S."/>
            <person name="Lu Z."/>
            <person name="Mansfield J.H."/>
            <person name="McCulloch K.J."/>
            <person name="Mathew T."/>
            <person name="Morton B."/>
            <person name="Muzny D.M."/>
            <person name="Neunemann D."/>
            <person name="Ongeri F."/>
            <person name="Pauchet Y."/>
            <person name="Pu L.L."/>
            <person name="Pyrousis I."/>
            <person name="Rao X.J."/>
            <person name="Redding A."/>
            <person name="Roesel C."/>
            <person name="Sanchez-Gracia A."/>
            <person name="Schaack S."/>
            <person name="Shukla A."/>
            <person name="Tetreau G."/>
            <person name="Wang Y."/>
            <person name="Xiong G.H."/>
            <person name="Traut W."/>
            <person name="Walsh T.K."/>
            <person name="Worley K.C."/>
            <person name="Wu D."/>
            <person name="Wu W."/>
            <person name="Wu Y.Q."/>
            <person name="Zhang X."/>
            <person name="Zou Z."/>
            <person name="Zucker H."/>
            <person name="Briscoe A.D."/>
            <person name="Burmester T."/>
            <person name="Clem R.J."/>
            <person name="Feyereisen R."/>
            <person name="Grimmelikhuijzen C.J.P."/>
            <person name="Hamodrakas S.J."/>
            <person name="Hansson B.S."/>
            <person name="Huguet E."/>
            <person name="Jermiin L.S."/>
            <person name="Lan Q."/>
            <person name="Lehman H.K."/>
            <person name="Lorenzen M."/>
            <person name="Merzendorfer H."/>
            <person name="Michalopoulos I."/>
            <person name="Morton D.B."/>
            <person name="Muthukrishnan S."/>
            <person name="Oakeshott J.G."/>
            <person name="Palmer W."/>
            <person name="Park Y."/>
            <person name="Passarelli A.L."/>
            <person name="Rozas J."/>
            <person name="Schwartz L.M."/>
            <person name="Smith W."/>
            <person name="Southgate A."/>
            <person name="Vilcinskas A."/>
            <person name="Vogt R."/>
            <person name="Wang P."/>
            <person name="Werren J."/>
            <person name="Yu X.Q."/>
            <person name="Zhou J.J."/>
            <person name="Brown S.J."/>
            <person name="Scherer S.E."/>
            <person name="Richards S."/>
            <person name="Blissard G.W."/>
        </authorList>
    </citation>
    <scope>NUCLEOTIDE SEQUENCE</scope>
</reference>